<feature type="domain" description="AAA" evidence="1">
    <location>
        <begin position="128"/>
        <end position="291"/>
    </location>
</feature>
<organism evidence="2 3">
    <name type="scientific">Nocardioides flavescens</name>
    <dbReference type="NCBI Taxonomy" id="2691959"/>
    <lineage>
        <taxon>Bacteria</taxon>
        <taxon>Bacillati</taxon>
        <taxon>Actinomycetota</taxon>
        <taxon>Actinomycetes</taxon>
        <taxon>Propionibacteriales</taxon>
        <taxon>Nocardioidaceae</taxon>
        <taxon>Nocardioides</taxon>
    </lineage>
</organism>
<dbReference type="SUPFAM" id="SSF52540">
    <property type="entry name" value="P-loop containing nucleoside triphosphate hydrolases"/>
    <property type="match status" value="1"/>
</dbReference>
<dbReference type="InterPro" id="IPR050625">
    <property type="entry name" value="ParA/MinD_ATPase"/>
</dbReference>
<sequence>MPVVVDPDPLVVESLLASMPAGSHGVESVDRLNAWLGSHSDEYVVLLGPTLSDREAVDTCELMRRSAPAISTVLVREQLEGPLLVAAMKAGARDVVQHHDAAALAESLRRALEFFVALRGPAGAMHVSKVISVFSPKGGVGKTTLSVNLALALAEKGARRVCLVDLDLAFGDVAITMQLFPTHSIEQAIGAEDSVDVEMLDSLLTRHQDSLMVLAAPAHPDTRDRVSPQLISRIVRTLRETFDFIVIDTAPSFDEQVLTALDETDEVVLITTLDVPTLKNVKVAVETFDALHIAKESRHLVLNRADDEVGISADKVEGILGMPVDAQIASSIDIAAATNAGTPVVVSSPQHQMSLAVRQLAARLAGEVLGAPTLQPVAAPVPEQPRSIFSRRRRA</sequence>
<dbReference type="Proteomes" id="UP000473325">
    <property type="component" value="Unassembled WGS sequence"/>
</dbReference>
<accession>A0A6L7ETX6</accession>
<proteinExistence type="predicted"/>
<dbReference type="PANTHER" id="PTHR43384">
    <property type="entry name" value="SEPTUM SITE-DETERMINING PROTEIN MIND HOMOLOG, CHLOROPLASTIC-RELATED"/>
    <property type="match status" value="1"/>
</dbReference>
<dbReference type="GO" id="GO:0016887">
    <property type="term" value="F:ATP hydrolysis activity"/>
    <property type="evidence" value="ECO:0007669"/>
    <property type="project" value="TreeGrafter"/>
</dbReference>
<dbReference type="AlphaFoldDB" id="A0A6L7ETX6"/>
<evidence type="ECO:0000259" key="1">
    <source>
        <dbReference type="Pfam" id="PF13614"/>
    </source>
</evidence>
<dbReference type="Pfam" id="PF13614">
    <property type="entry name" value="AAA_31"/>
    <property type="match status" value="1"/>
</dbReference>
<evidence type="ECO:0000313" key="3">
    <source>
        <dbReference type="Proteomes" id="UP000473325"/>
    </source>
</evidence>
<dbReference type="InterPro" id="IPR025669">
    <property type="entry name" value="AAA_dom"/>
</dbReference>
<dbReference type="Gene3D" id="3.40.50.2300">
    <property type="match status" value="1"/>
</dbReference>
<keyword evidence="3" id="KW-1185">Reference proteome</keyword>
<protein>
    <submittedName>
        <fullName evidence="2">AAA family ATPase</fullName>
    </submittedName>
</protein>
<comment type="caution">
    <text evidence="2">The sequence shown here is derived from an EMBL/GenBank/DDBJ whole genome shotgun (WGS) entry which is preliminary data.</text>
</comment>
<dbReference type="PANTHER" id="PTHR43384:SF13">
    <property type="entry name" value="SLR0110 PROTEIN"/>
    <property type="match status" value="1"/>
</dbReference>
<dbReference type="Gene3D" id="3.40.50.300">
    <property type="entry name" value="P-loop containing nucleotide triphosphate hydrolases"/>
    <property type="match status" value="1"/>
</dbReference>
<dbReference type="SUPFAM" id="SSF52172">
    <property type="entry name" value="CheY-like"/>
    <property type="match status" value="1"/>
</dbReference>
<dbReference type="InterPro" id="IPR011006">
    <property type="entry name" value="CheY-like_superfamily"/>
</dbReference>
<dbReference type="GO" id="GO:0009898">
    <property type="term" value="C:cytoplasmic side of plasma membrane"/>
    <property type="evidence" value="ECO:0007669"/>
    <property type="project" value="TreeGrafter"/>
</dbReference>
<evidence type="ECO:0000313" key="2">
    <source>
        <dbReference type="EMBL" id="MXG90783.1"/>
    </source>
</evidence>
<gene>
    <name evidence="2" type="ORF">GRQ65_14635</name>
</gene>
<dbReference type="GO" id="GO:0051782">
    <property type="term" value="P:negative regulation of cell division"/>
    <property type="evidence" value="ECO:0007669"/>
    <property type="project" value="TreeGrafter"/>
</dbReference>
<dbReference type="InterPro" id="IPR027417">
    <property type="entry name" value="P-loop_NTPase"/>
</dbReference>
<dbReference type="GO" id="GO:0005524">
    <property type="term" value="F:ATP binding"/>
    <property type="evidence" value="ECO:0007669"/>
    <property type="project" value="TreeGrafter"/>
</dbReference>
<dbReference type="GO" id="GO:0005829">
    <property type="term" value="C:cytosol"/>
    <property type="evidence" value="ECO:0007669"/>
    <property type="project" value="TreeGrafter"/>
</dbReference>
<reference evidence="2 3" key="1">
    <citation type="submission" date="2019-12" db="EMBL/GenBank/DDBJ databases">
        <authorList>
            <person name="Kun Z."/>
        </authorList>
    </citation>
    <scope>NUCLEOTIDE SEQUENCE [LARGE SCALE GENOMIC DNA]</scope>
    <source>
        <strain evidence="2 3">YIM 123512</strain>
    </source>
</reference>
<dbReference type="RefSeq" id="WP_160878727.1">
    <property type="nucleotide sequence ID" value="NZ_WUEK01000009.1"/>
</dbReference>
<name>A0A6L7ETX6_9ACTN</name>
<dbReference type="EMBL" id="WUEK01000009">
    <property type="protein sequence ID" value="MXG90783.1"/>
    <property type="molecule type" value="Genomic_DNA"/>
</dbReference>